<dbReference type="Proteomes" id="UP000824782">
    <property type="component" value="Unassembled WGS sequence"/>
</dbReference>
<evidence type="ECO:0000313" key="2">
    <source>
        <dbReference type="EMBL" id="KAG8553129.1"/>
    </source>
</evidence>
<keyword evidence="3" id="KW-1185">Reference proteome</keyword>
<sequence>MELKPNSRTPNTLARSRVSPSLDSSGANQLCSLIQKEHHSSPTTVQCSLYGVSSYRFSVFLVFHRIFWCHKRQFGSRMKVGAGGSAPTDQRRQVTLNWHLAVSVSCWQNKQR</sequence>
<organism evidence="2 3">
    <name type="scientific">Engystomops pustulosus</name>
    <name type="common">Tungara frog</name>
    <name type="synonym">Physalaemus pustulosus</name>
    <dbReference type="NCBI Taxonomy" id="76066"/>
    <lineage>
        <taxon>Eukaryota</taxon>
        <taxon>Metazoa</taxon>
        <taxon>Chordata</taxon>
        <taxon>Craniata</taxon>
        <taxon>Vertebrata</taxon>
        <taxon>Euteleostomi</taxon>
        <taxon>Amphibia</taxon>
        <taxon>Batrachia</taxon>
        <taxon>Anura</taxon>
        <taxon>Neobatrachia</taxon>
        <taxon>Hyloidea</taxon>
        <taxon>Leptodactylidae</taxon>
        <taxon>Leiuperinae</taxon>
        <taxon>Engystomops</taxon>
    </lineage>
</organism>
<dbReference type="AlphaFoldDB" id="A0AAV6ZVF9"/>
<proteinExistence type="predicted"/>
<dbReference type="EMBL" id="WNYA01000010">
    <property type="protein sequence ID" value="KAG8553129.1"/>
    <property type="molecule type" value="Genomic_DNA"/>
</dbReference>
<name>A0AAV6ZVF9_ENGPU</name>
<feature type="region of interest" description="Disordered" evidence="1">
    <location>
        <begin position="1"/>
        <end position="25"/>
    </location>
</feature>
<accession>A0AAV6ZVF9</accession>
<protein>
    <submittedName>
        <fullName evidence="2">Uncharacterized protein</fullName>
    </submittedName>
</protein>
<reference evidence="2" key="1">
    <citation type="thesis" date="2020" institute="ProQuest LLC" country="789 East Eisenhower Parkway, Ann Arbor, MI, USA">
        <title>Comparative Genomics and Chromosome Evolution.</title>
        <authorList>
            <person name="Mudd A.B."/>
        </authorList>
    </citation>
    <scope>NUCLEOTIDE SEQUENCE</scope>
    <source>
        <strain evidence="2">237g6f4</strain>
        <tissue evidence="2">Blood</tissue>
    </source>
</reference>
<gene>
    <name evidence="2" type="ORF">GDO81_003290</name>
</gene>
<evidence type="ECO:0000256" key="1">
    <source>
        <dbReference type="SAM" id="MobiDB-lite"/>
    </source>
</evidence>
<evidence type="ECO:0000313" key="3">
    <source>
        <dbReference type="Proteomes" id="UP000824782"/>
    </source>
</evidence>
<comment type="caution">
    <text evidence="2">The sequence shown here is derived from an EMBL/GenBank/DDBJ whole genome shotgun (WGS) entry which is preliminary data.</text>
</comment>